<dbReference type="InterPro" id="IPR036038">
    <property type="entry name" value="Aminotransferase-like"/>
</dbReference>
<dbReference type="InterPro" id="IPR043132">
    <property type="entry name" value="BCAT-like_C"/>
</dbReference>
<dbReference type="AlphaFoldDB" id="A0A644W6N8"/>
<proteinExistence type="predicted"/>
<comment type="caution">
    <text evidence="1">The sequence shown here is derived from an EMBL/GenBank/DDBJ whole genome shotgun (WGS) entry which is preliminary data.</text>
</comment>
<reference evidence="1" key="1">
    <citation type="submission" date="2019-08" db="EMBL/GenBank/DDBJ databases">
        <authorList>
            <person name="Kucharzyk K."/>
            <person name="Murdoch R.W."/>
            <person name="Higgins S."/>
            <person name="Loffler F."/>
        </authorList>
    </citation>
    <scope>NUCLEOTIDE SEQUENCE</scope>
</reference>
<accession>A0A644W6N8</accession>
<dbReference type="InterPro" id="IPR001544">
    <property type="entry name" value="Aminotrans_IV"/>
</dbReference>
<dbReference type="GO" id="GO:0003824">
    <property type="term" value="F:catalytic activity"/>
    <property type="evidence" value="ECO:0007669"/>
    <property type="project" value="InterPro"/>
</dbReference>
<dbReference type="InterPro" id="IPR043131">
    <property type="entry name" value="BCAT-like_N"/>
</dbReference>
<dbReference type="Gene3D" id="3.20.10.10">
    <property type="entry name" value="D-amino Acid Aminotransferase, subunit A, domain 2"/>
    <property type="match status" value="1"/>
</dbReference>
<name>A0A644W6N8_9ZZZZ</name>
<protein>
    <recommendedName>
        <fullName evidence="2">Aminodeoxychorismate lyase</fullName>
    </recommendedName>
</protein>
<dbReference type="EMBL" id="VSSQ01000589">
    <property type="protein sequence ID" value="MPL98083.1"/>
    <property type="molecule type" value="Genomic_DNA"/>
</dbReference>
<dbReference type="Pfam" id="PF01063">
    <property type="entry name" value="Aminotran_4"/>
    <property type="match status" value="1"/>
</dbReference>
<evidence type="ECO:0000313" key="1">
    <source>
        <dbReference type="EMBL" id="MPL98083.1"/>
    </source>
</evidence>
<organism evidence="1">
    <name type="scientific">bioreactor metagenome</name>
    <dbReference type="NCBI Taxonomy" id="1076179"/>
    <lineage>
        <taxon>unclassified sequences</taxon>
        <taxon>metagenomes</taxon>
        <taxon>ecological metagenomes</taxon>
    </lineage>
</organism>
<dbReference type="Gene3D" id="3.30.470.10">
    <property type="match status" value="1"/>
</dbReference>
<gene>
    <name evidence="1" type="ORF">SDC9_44281</name>
</gene>
<evidence type="ECO:0008006" key="2">
    <source>
        <dbReference type="Google" id="ProtNLM"/>
    </source>
</evidence>
<sequence length="200" mass="23529">MLKFIESIKVLNGDTPDINEHLQRVIRTIQYFYSKSNEKFDFISCVYTVLERERDKISDGLFKLRVVYSDRFISGTLIPYIPKRIKRLKLVESDDIEYPFKYENRTAIDSLLSYKDKCDDILIVKNGVITDTSYSNIVFERMGNLYTPDSYLLAGTKRAKLIREGLIREEKIRPCDIDKYDKAYLINSMLDLYPVEALEF</sequence>
<dbReference type="SUPFAM" id="SSF56752">
    <property type="entry name" value="D-aminoacid aminotransferase-like PLP-dependent enzymes"/>
    <property type="match status" value="1"/>
</dbReference>